<dbReference type="InterPro" id="IPR018050">
    <property type="entry name" value="Pmannose_isomerase-type1_CS"/>
</dbReference>
<dbReference type="EC" id="5.3.1.8" evidence="4"/>
<keyword evidence="6" id="KW-0862">Zinc</keyword>
<dbReference type="RefSeq" id="WP_086172848.1">
    <property type="nucleotide sequence ID" value="NZ_MRYD01000293.1"/>
</dbReference>
<comment type="similarity">
    <text evidence="3">Belongs to the mannose-6-phosphate isomerase type 1 family.</text>
</comment>
<reference evidence="9 10" key="1">
    <citation type="submission" date="2016-12" db="EMBL/GenBank/DDBJ databases">
        <title>Genome Mining:The Detection of Biosynthetic Gene Clusters to Aid in the Expression of Curamycin A produced by Streptomyces sp. strain CZA14.</title>
        <authorList>
            <person name="Durrell K.A."/>
            <person name="Kirby B.M."/>
            <person name="Khan W."/>
            <person name="Mthethwa T."/>
            <person name="Le Roes-Hill M."/>
        </authorList>
    </citation>
    <scope>NUCLEOTIDE SEQUENCE [LARGE SCALE GENOMIC DNA]</scope>
    <source>
        <strain evidence="9 10">CZA14</strain>
    </source>
</reference>
<sequence>MDRLDNTVRPYAWGSTTAIPQLLGVEPTGEPQAEMWMGAHPGAPSRTPRGTLVEVIEAGPERELGERAVAKFGPRLPFLLKILAAGAPLSLQVHPDLAQAKEGYEDEERRGIPVDAPHRNYKDANHKPELVCALTEFDGLCGFRDPDQAAGLLDGLGVDSLKPYVDLLHAHPQDAALREVLTAVLTADRAEMARTVAEATAACTRLGGAYAPYADIAHHYPGDPGVIAAMLLNHVRLQPGEALFLGAGIPHAYLNGLAVEIMANSDNVLRCGLTPKHVDVPELLRIVRFQPSDPGVLRPEASPDGEEVYETPIDEFQLSRYVLPEGGARHDLTRPAPQILLCTAGAVRAGEHELRAGQSVFVPAGETAEVTGSGTLFRATVVV</sequence>
<keyword evidence="10" id="KW-1185">Reference proteome</keyword>
<evidence type="ECO:0000256" key="7">
    <source>
        <dbReference type="ARBA" id="ARBA00023235"/>
    </source>
</evidence>
<evidence type="ECO:0000256" key="3">
    <source>
        <dbReference type="ARBA" id="ARBA00010772"/>
    </source>
</evidence>
<dbReference type="Gene3D" id="1.10.441.10">
    <property type="entry name" value="Phosphomannose Isomerase, domain 2"/>
    <property type="match status" value="1"/>
</dbReference>
<comment type="caution">
    <text evidence="9">The sequence shown here is derived from an EMBL/GenBank/DDBJ whole genome shotgun (WGS) entry which is preliminary data.</text>
</comment>
<evidence type="ECO:0000259" key="8">
    <source>
        <dbReference type="Pfam" id="PF20511"/>
    </source>
</evidence>
<accession>A0ABX3Y9D0</accession>
<dbReference type="GO" id="GO:0016853">
    <property type="term" value="F:isomerase activity"/>
    <property type="evidence" value="ECO:0007669"/>
    <property type="project" value="UniProtKB-KW"/>
</dbReference>
<dbReference type="InterPro" id="IPR046457">
    <property type="entry name" value="PMI_typeI_cat"/>
</dbReference>
<name>A0ABX3Y9D0_9ACTN</name>
<dbReference type="NCBIfam" id="TIGR00218">
    <property type="entry name" value="manA"/>
    <property type="match status" value="1"/>
</dbReference>
<evidence type="ECO:0000256" key="1">
    <source>
        <dbReference type="ARBA" id="ARBA00000757"/>
    </source>
</evidence>
<organism evidence="9 10">
    <name type="scientific">Streptomyces pharetrae CZA14</name>
    <dbReference type="NCBI Taxonomy" id="1144883"/>
    <lineage>
        <taxon>Bacteria</taxon>
        <taxon>Bacillati</taxon>
        <taxon>Actinomycetota</taxon>
        <taxon>Actinomycetes</taxon>
        <taxon>Kitasatosporales</taxon>
        <taxon>Streptomycetaceae</taxon>
        <taxon>Streptomyces</taxon>
    </lineage>
</organism>
<comment type="catalytic activity">
    <reaction evidence="1">
        <text>D-mannose 6-phosphate = D-fructose 6-phosphate</text>
        <dbReference type="Rhea" id="RHEA:12356"/>
        <dbReference type="ChEBI" id="CHEBI:58735"/>
        <dbReference type="ChEBI" id="CHEBI:61527"/>
        <dbReference type="EC" id="5.3.1.8"/>
    </reaction>
</comment>
<keyword evidence="7 9" id="KW-0413">Isomerase</keyword>
<dbReference type="InterPro" id="IPR001250">
    <property type="entry name" value="Man6P_Isoase-1"/>
</dbReference>
<comment type="cofactor">
    <cofactor evidence="2">
        <name>Zn(2+)</name>
        <dbReference type="ChEBI" id="CHEBI:29105"/>
    </cofactor>
</comment>
<dbReference type="CDD" id="cd07011">
    <property type="entry name" value="cupin_PMI_type_I_N"/>
    <property type="match status" value="1"/>
</dbReference>
<evidence type="ECO:0000313" key="10">
    <source>
        <dbReference type="Proteomes" id="UP000194266"/>
    </source>
</evidence>
<dbReference type="SUPFAM" id="SSF51182">
    <property type="entry name" value="RmlC-like cupins"/>
    <property type="match status" value="1"/>
</dbReference>
<protein>
    <recommendedName>
        <fullName evidence="4">mannose-6-phosphate isomerase</fullName>
        <ecNumber evidence="4">5.3.1.8</ecNumber>
    </recommendedName>
</protein>
<dbReference type="PIRSF" id="PIRSF001480">
    <property type="entry name" value="Mannose-6-phosphate_isomerase"/>
    <property type="match status" value="1"/>
</dbReference>
<dbReference type="PROSITE" id="PS00965">
    <property type="entry name" value="PMI_I_1"/>
    <property type="match status" value="1"/>
</dbReference>
<dbReference type="PRINTS" id="PR00714">
    <property type="entry name" value="MAN6PISMRASE"/>
</dbReference>
<evidence type="ECO:0000256" key="4">
    <source>
        <dbReference type="ARBA" id="ARBA00011956"/>
    </source>
</evidence>
<gene>
    <name evidence="9" type="ORF">OQI_32865</name>
</gene>
<dbReference type="EMBL" id="MRYD01000293">
    <property type="protein sequence ID" value="OSZ56456.1"/>
    <property type="molecule type" value="Genomic_DNA"/>
</dbReference>
<feature type="domain" description="Phosphomannose isomerase type I catalytic" evidence="8">
    <location>
        <begin position="3"/>
        <end position="144"/>
    </location>
</feature>
<dbReference type="InterPro" id="IPR011051">
    <property type="entry name" value="RmlC_Cupin_sf"/>
</dbReference>
<proteinExistence type="inferred from homology"/>
<dbReference type="Gene3D" id="2.60.120.10">
    <property type="entry name" value="Jelly Rolls"/>
    <property type="match status" value="2"/>
</dbReference>
<dbReference type="PANTHER" id="PTHR10309">
    <property type="entry name" value="MANNOSE-6-PHOSPHATE ISOMERASE"/>
    <property type="match status" value="1"/>
</dbReference>
<dbReference type="PANTHER" id="PTHR10309:SF0">
    <property type="entry name" value="MANNOSE-6-PHOSPHATE ISOMERASE"/>
    <property type="match status" value="1"/>
</dbReference>
<evidence type="ECO:0000256" key="5">
    <source>
        <dbReference type="ARBA" id="ARBA00022723"/>
    </source>
</evidence>
<evidence type="ECO:0000256" key="6">
    <source>
        <dbReference type="ARBA" id="ARBA00022833"/>
    </source>
</evidence>
<evidence type="ECO:0000256" key="2">
    <source>
        <dbReference type="ARBA" id="ARBA00001947"/>
    </source>
</evidence>
<dbReference type="InterPro" id="IPR014710">
    <property type="entry name" value="RmlC-like_jellyroll"/>
</dbReference>
<evidence type="ECO:0000313" key="9">
    <source>
        <dbReference type="EMBL" id="OSZ56456.1"/>
    </source>
</evidence>
<dbReference type="Pfam" id="PF20511">
    <property type="entry name" value="PMI_typeI_cat"/>
    <property type="match status" value="1"/>
</dbReference>
<dbReference type="InterPro" id="IPR016305">
    <property type="entry name" value="Mannose-6-P_Isomerase"/>
</dbReference>
<keyword evidence="5" id="KW-0479">Metal-binding</keyword>
<dbReference type="Proteomes" id="UP000194266">
    <property type="component" value="Unassembled WGS sequence"/>
</dbReference>